<sequence>MTIDEAREQIKRLEDYIEMVEGYVPETFEQHAIKLYVLHEHVARVAKMLNELGFRIGKRKVIGTDVLDILRAKPTDELHELAVKLFKLNKKMVKGRVKMEIMKNYADLLCIIDIVKAEIEMLEVDKEYWIGKNEHLPFSSIGVAKYGLDVASQRTDRLNGRIASLEQKLEHYQAIEKEIRENV</sequence>
<dbReference type="RefSeq" id="WP_053596560.1">
    <property type="nucleotide sequence ID" value="NZ_CP067341.1"/>
</dbReference>
<evidence type="ECO:0000256" key="1">
    <source>
        <dbReference type="SAM" id="Coils"/>
    </source>
</evidence>
<reference evidence="2 3" key="1">
    <citation type="submission" date="2020-01" db="EMBL/GenBank/DDBJ databases">
        <authorList>
            <person name="Liu G."/>
            <person name="Liu B."/>
        </authorList>
    </citation>
    <scope>NUCLEOTIDE SEQUENCE [LARGE SCALE GENOMIC DNA]</scope>
    <source>
        <strain evidence="2 3">FJAT-51161</strain>
    </source>
</reference>
<dbReference type="EMBL" id="CP067341">
    <property type="protein sequence ID" value="QQP14658.1"/>
    <property type="molecule type" value="Genomic_DNA"/>
</dbReference>
<evidence type="ECO:0000313" key="2">
    <source>
        <dbReference type="EMBL" id="QQP14658.1"/>
    </source>
</evidence>
<keyword evidence="3" id="KW-1185">Reference proteome</keyword>
<accession>A0ABX7B0Q9</accession>
<protein>
    <submittedName>
        <fullName evidence="2">Uncharacterized protein</fullName>
    </submittedName>
</protein>
<gene>
    <name evidence="2" type="ORF">FJQ98_12005</name>
</gene>
<name>A0ABX7B0Q9_9BACI</name>
<dbReference type="Proteomes" id="UP000596049">
    <property type="component" value="Chromosome"/>
</dbReference>
<organism evidence="2 3">
    <name type="scientific">Lysinibacillus agricola</name>
    <dbReference type="NCBI Taxonomy" id="2590012"/>
    <lineage>
        <taxon>Bacteria</taxon>
        <taxon>Bacillati</taxon>
        <taxon>Bacillota</taxon>
        <taxon>Bacilli</taxon>
        <taxon>Bacillales</taxon>
        <taxon>Bacillaceae</taxon>
        <taxon>Lysinibacillus</taxon>
    </lineage>
</organism>
<keyword evidence="1" id="KW-0175">Coiled coil</keyword>
<evidence type="ECO:0000313" key="3">
    <source>
        <dbReference type="Proteomes" id="UP000596049"/>
    </source>
</evidence>
<feature type="coiled-coil region" evidence="1">
    <location>
        <begin position="148"/>
        <end position="182"/>
    </location>
</feature>
<proteinExistence type="predicted"/>